<proteinExistence type="predicted"/>
<dbReference type="EMBL" id="JAVEPI010000005">
    <property type="protein sequence ID" value="KAK1441728.1"/>
    <property type="molecule type" value="Genomic_DNA"/>
</dbReference>
<dbReference type="AlphaFoldDB" id="A0AAD8LLP2"/>
<keyword evidence="3" id="KW-1185">Reference proteome</keyword>
<comment type="caution">
    <text evidence="2">The sequence shown here is derived from an EMBL/GenBank/DDBJ whole genome shotgun (WGS) entry which is preliminary data.</text>
</comment>
<reference evidence="2" key="1">
    <citation type="submission" date="2023-08" db="EMBL/GenBank/DDBJ databases">
        <title>Draft sequence of the Babesia gibsoni genome.</title>
        <authorList>
            <person name="Yamagishi J.Y."/>
            <person name="Xuan X.X."/>
        </authorList>
    </citation>
    <scope>NUCLEOTIDE SEQUENCE</scope>
    <source>
        <strain evidence="2">Azabu</strain>
    </source>
</reference>
<name>A0AAD8LLP2_BABGI</name>
<feature type="region of interest" description="Disordered" evidence="1">
    <location>
        <begin position="168"/>
        <end position="190"/>
    </location>
</feature>
<evidence type="ECO:0000256" key="1">
    <source>
        <dbReference type="SAM" id="MobiDB-lite"/>
    </source>
</evidence>
<sequence length="190" mass="21421">MSSSAKECSSERIFYRPDRELYSRRSKVINKNEYDSITDGWTLSESLKTHNLRNGSLLENAFPWQKKWYFQFDPPKSPEELDIGKHWRYDGPTLTQFIDNTAEKQSETPTLTMMPMAALKSMAVKILSGVTQESLLNNAYQKSQAGKGSIVSEGDGAGSLLSYTTKAMEGQSKQKRSILEGFKTTKTKGK</sequence>
<gene>
    <name evidence="2" type="ORF">BgAZ_500600</name>
</gene>
<protein>
    <submittedName>
        <fullName evidence="2">Uncharacterized protein</fullName>
    </submittedName>
</protein>
<accession>A0AAD8LLP2</accession>
<evidence type="ECO:0000313" key="3">
    <source>
        <dbReference type="Proteomes" id="UP001230268"/>
    </source>
</evidence>
<organism evidence="2 3">
    <name type="scientific">Babesia gibsoni</name>
    <dbReference type="NCBI Taxonomy" id="33632"/>
    <lineage>
        <taxon>Eukaryota</taxon>
        <taxon>Sar</taxon>
        <taxon>Alveolata</taxon>
        <taxon>Apicomplexa</taxon>
        <taxon>Aconoidasida</taxon>
        <taxon>Piroplasmida</taxon>
        <taxon>Babesiidae</taxon>
        <taxon>Babesia</taxon>
    </lineage>
</organism>
<evidence type="ECO:0000313" key="2">
    <source>
        <dbReference type="EMBL" id="KAK1441728.1"/>
    </source>
</evidence>
<dbReference type="Proteomes" id="UP001230268">
    <property type="component" value="Unassembled WGS sequence"/>
</dbReference>